<keyword evidence="4" id="KW-0274">FAD</keyword>
<evidence type="ECO:0000313" key="8">
    <source>
        <dbReference type="EMBL" id="NYI72464.1"/>
    </source>
</evidence>
<organism evidence="8 9">
    <name type="scientific">Naumannella cuiyingiana</name>
    <dbReference type="NCBI Taxonomy" id="1347891"/>
    <lineage>
        <taxon>Bacteria</taxon>
        <taxon>Bacillati</taxon>
        <taxon>Actinomycetota</taxon>
        <taxon>Actinomycetes</taxon>
        <taxon>Propionibacteriales</taxon>
        <taxon>Propionibacteriaceae</taxon>
        <taxon>Naumannella</taxon>
    </lineage>
</organism>
<feature type="domain" description="Acyl-CoA dehydrogenase/oxidase N-terminal" evidence="7">
    <location>
        <begin position="4"/>
        <end position="96"/>
    </location>
</feature>
<dbReference type="EMBL" id="JACBZS010000001">
    <property type="protein sequence ID" value="NYI72464.1"/>
    <property type="molecule type" value="Genomic_DNA"/>
</dbReference>
<keyword evidence="3" id="KW-0285">Flavoprotein</keyword>
<dbReference type="InterPro" id="IPR037069">
    <property type="entry name" value="AcylCoA_DH/ox_N_sf"/>
</dbReference>
<dbReference type="EC" id="1.3.8.7" evidence="8"/>
<comment type="cofactor">
    <cofactor evidence="1">
        <name>FAD</name>
        <dbReference type="ChEBI" id="CHEBI:57692"/>
    </cofactor>
</comment>
<dbReference type="InterPro" id="IPR009100">
    <property type="entry name" value="AcylCoA_DH/oxidase_NM_dom_sf"/>
</dbReference>
<dbReference type="Gene3D" id="1.20.140.10">
    <property type="entry name" value="Butyryl-CoA Dehydrogenase, subunit A, domain 3"/>
    <property type="match status" value="1"/>
</dbReference>
<keyword evidence="9" id="KW-1185">Reference proteome</keyword>
<sequence>MSNDIDEIRSALRAMLGDTSTPEHVVAAESAGWNEGAWRVLRETGFAGIGVPESAGGSGGTLTEAAVVLGELGRASASVPYAEHALIAGWLATRAGKQLDAQVATAAVAPGLSVAADETLRGTVQRVPWARSADRIMVIIPDDDGASVAVLAGDSVAITPGRNFADEARDRVDLDGVAPVESWRIDADGLEQVRLRTAFARAALIAGALARVLELTVRYTGERVQFGRPIGRFQAVQRHVVKTAEQTSLATMAVEAAAHGEREELDLPAAASAKIVASQAATISSAHSHQAHGAIGMTKEYELGQLSRRLWSWRDEGGTAQHWSRRLGTAVAAAGTDAVWPLVSSGTDAAARSRA</sequence>
<gene>
    <name evidence="8" type="ORF">GGQ54_003024</name>
</gene>
<evidence type="ECO:0000259" key="7">
    <source>
        <dbReference type="Pfam" id="PF02771"/>
    </source>
</evidence>
<dbReference type="InterPro" id="IPR013786">
    <property type="entry name" value="AcylCoA_DH/ox_N"/>
</dbReference>
<dbReference type="AlphaFoldDB" id="A0A7Z0DBC0"/>
<dbReference type="Gene3D" id="1.10.540.10">
    <property type="entry name" value="Acyl-CoA dehydrogenase/oxidase, N-terminal domain"/>
    <property type="match status" value="1"/>
</dbReference>
<evidence type="ECO:0000313" key="9">
    <source>
        <dbReference type="Proteomes" id="UP000527616"/>
    </source>
</evidence>
<dbReference type="Pfam" id="PF02771">
    <property type="entry name" value="Acyl-CoA_dh_N"/>
    <property type="match status" value="1"/>
</dbReference>
<keyword evidence="5 8" id="KW-0560">Oxidoreductase</keyword>
<dbReference type="RefSeq" id="WP_179446130.1">
    <property type="nucleotide sequence ID" value="NZ_JACBZS010000001.1"/>
</dbReference>
<evidence type="ECO:0000256" key="3">
    <source>
        <dbReference type="ARBA" id="ARBA00022630"/>
    </source>
</evidence>
<dbReference type="GO" id="GO:0050660">
    <property type="term" value="F:flavin adenine dinucleotide binding"/>
    <property type="evidence" value="ECO:0007669"/>
    <property type="project" value="InterPro"/>
</dbReference>
<dbReference type="Pfam" id="PF00441">
    <property type="entry name" value="Acyl-CoA_dh_1"/>
    <property type="match status" value="1"/>
</dbReference>
<proteinExistence type="inferred from homology"/>
<evidence type="ECO:0000256" key="4">
    <source>
        <dbReference type="ARBA" id="ARBA00022827"/>
    </source>
</evidence>
<evidence type="ECO:0000256" key="1">
    <source>
        <dbReference type="ARBA" id="ARBA00001974"/>
    </source>
</evidence>
<dbReference type="InterPro" id="IPR036250">
    <property type="entry name" value="AcylCo_DH-like_C"/>
</dbReference>
<dbReference type="PANTHER" id="PTHR43884:SF20">
    <property type="entry name" value="ACYL-COA DEHYDROGENASE FADE28"/>
    <property type="match status" value="1"/>
</dbReference>
<dbReference type="GO" id="GO:0070991">
    <property type="term" value="F:medium-chain fatty acyl-CoA dehydrogenase activity"/>
    <property type="evidence" value="ECO:0007669"/>
    <property type="project" value="UniProtKB-EC"/>
</dbReference>
<dbReference type="PANTHER" id="PTHR43884">
    <property type="entry name" value="ACYL-COA DEHYDROGENASE"/>
    <property type="match status" value="1"/>
</dbReference>
<name>A0A7Z0DBC0_9ACTN</name>
<protein>
    <submittedName>
        <fullName evidence="8">Acyl-CoA dehydrogenase</fullName>
        <ecNumber evidence="8">1.3.8.7</ecNumber>
    </submittedName>
</protein>
<dbReference type="SUPFAM" id="SSF47203">
    <property type="entry name" value="Acyl-CoA dehydrogenase C-terminal domain-like"/>
    <property type="match status" value="1"/>
</dbReference>
<dbReference type="Proteomes" id="UP000527616">
    <property type="component" value="Unassembled WGS sequence"/>
</dbReference>
<comment type="similarity">
    <text evidence="2">Belongs to the acyl-CoA dehydrogenase family.</text>
</comment>
<reference evidence="8 9" key="1">
    <citation type="submission" date="2020-07" db="EMBL/GenBank/DDBJ databases">
        <title>Sequencing the genomes of 1000 actinobacteria strains.</title>
        <authorList>
            <person name="Klenk H.-P."/>
        </authorList>
    </citation>
    <scope>NUCLEOTIDE SEQUENCE [LARGE SCALE GENOMIC DNA]</scope>
    <source>
        <strain evidence="8 9">DSM 103164</strain>
    </source>
</reference>
<dbReference type="InterPro" id="IPR009075">
    <property type="entry name" value="AcylCo_DH/oxidase_C"/>
</dbReference>
<evidence type="ECO:0000256" key="2">
    <source>
        <dbReference type="ARBA" id="ARBA00009347"/>
    </source>
</evidence>
<dbReference type="SUPFAM" id="SSF56645">
    <property type="entry name" value="Acyl-CoA dehydrogenase NM domain-like"/>
    <property type="match status" value="1"/>
</dbReference>
<comment type="caution">
    <text evidence="8">The sequence shown here is derived from an EMBL/GenBank/DDBJ whole genome shotgun (WGS) entry which is preliminary data.</text>
</comment>
<evidence type="ECO:0000256" key="5">
    <source>
        <dbReference type="ARBA" id="ARBA00023002"/>
    </source>
</evidence>
<accession>A0A7Z0DBC0</accession>
<evidence type="ECO:0000259" key="6">
    <source>
        <dbReference type="Pfam" id="PF00441"/>
    </source>
</evidence>
<feature type="domain" description="Acyl-CoA dehydrogenase/oxidase C-terminal" evidence="6">
    <location>
        <begin position="189"/>
        <end position="320"/>
    </location>
</feature>